<protein>
    <submittedName>
        <fullName evidence="1">Uncharacterized protein</fullName>
    </submittedName>
</protein>
<dbReference type="AlphaFoldDB" id="A0AA38XD34"/>
<dbReference type="EMBL" id="JAPDRK010000006">
    <property type="protein sequence ID" value="KAJ9611228.1"/>
    <property type="molecule type" value="Genomic_DNA"/>
</dbReference>
<gene>
    <name evidence="1" type="ORF">H2200_004411</name>
</gene>
<evidence type="ECO:0000313" key="2">
    <source>
        <dbReference type="Proteomes" id="UP001172673"/>
    </source>
</evidence>
<sequence>MLLCCALITVYEHFDPYTASSSSPSHVTAALRILRHPATTWTRETRMFFFLFQQEDTVLSLMKTPAVLAGHEPPESVDHELPVLPQRFQTSVEIQETLFKIFRWRFIYSYYHRDWDRHCIGFLKVLAAMRAWWRLLCDYIASMDEKESDSEEVHLAMIFKTQYRLRYAALWHSVDETINHQCPEQVNLVDLSNPAKLVILVPVRVDPQSRDRDWQPATQTECNESRIWPDMEMVCSPRQPPYNRWTFHARRKM</sequence>
<name>A0AA38XD34_9EURO</name>
<comment type="caution">
    <text evidence="1">The sequence shown here is derived from an EMBL/GenBank/DDBJ whole genome shotgun (WGS) entry which is preliminary data.</text>
</comment>
<organism evidence="1 2">
    <name type="scientific">Cladophialophora chaetospira</name>
    <dbReference type="NCBI Taxonomy" id="386627"/>
    <lineage>
        <taxon>Eukaryota</taxon>
        <taxon>Fungi</taxon>
        <taxon>Dikarya</taxon>
        <taxon>Ascomycota</taxon>
        <taxon>Pezizomycotina</taxon>
        <taxon>Eurotiomycetes</taxon>
        <taxon>Chaetothyriomycetidae</taxon>
        <taxon>Chaetothyriales</taxon>
        <taxon>Herpotrichiellaceae</taxon>
        <taxon>Cladophialophora</taxon>
    </lineage>
</organism>
<reference evidence="1" key="1">
    <citation type="submission" date="2022-10" db="EMBL/GenBank/DDBJ databases">
        <title>Culturing micro-colonial fungi from biological soil crusts in the Mojave desert and describing Neophaeococcomyces mojavensis, and introducing the new genera and species Taxawa tesnikishii.</title>
        <authorList>
            <person name="Kurbessoian T."/>
            <person name="Stajich J.E."/>
        </authorList>
    </citation>
    <scope>NUCLEOTIDE SEQUENCE</scope>
    <source>
        <strain evidence="1">TK_41</strain>
    </source>
</reference>
<keyword evidence="2" id="KW-1185">Reference proteome</keyword>
<dbReference type="Proteomes" id="UP001172673">
    <property type="component" value="Unassembled WGS sequence"/>
</dbReference>
<proteinExistence type="predicted"/>
<evidence type="ECO:0000313" key="1">
    <source>
        <dbReference type="EMBL" id="KAJ9611228.1"/>
    </source>
</evidence>
<accession>A0AA38XD34</accession>